<dbReference type="Pfam" id="PF06742">
    <property type="entry name" value="DUF1214"/>
    <property type="match status" value="1"/>
</dbReference>
<dbReference type="Gene3D" id="2.60.120.600">
    <property type="entry name" value="Domain of unknown function DUF1214, C-terminal domain"/>
    <property type="match status" value="1"/>
</dbReference>
<dbReference type="PANTHER" id="PTHR36509:SF3">
    <property type="entry name" value="SIGNAL PEPTIDE PROTEIN"/>
    <property type="match status" value="1"/>
</dbReference>
<dbReference type="Pfam" id="PF06863">
    <property type="entry name" value="DUF1254"/>
    <property type="match status" value="1"/>
</dbReference>
<comment type="caution">
    <text evidence="4">The sequence shown here is derived from an EMBL/GenBank/DDBJ whole genome shotgun (WGS) entry which is preliminary data.</text>
</comment>
<keyword evidence="5" id="KW-1185">Reference proteome</keyword>
<dbReference type="Gene3D" id="1.10.3360.10">
    <property type="entry name" value="VPA0735-like domain"/>
    <property type="match status" value="1"/>
</dbReference>
<feature type="domain" description="DUF1214" evidence="2">
    <location>
        <begin position="385"/>
        <end position="491"/>
    </location>
</feature>
<keyword evidence="1" id="KW-0732">Signal</keyword>
<protein>
    <submittedName>
        <fullName evidence="4">DUF1254 domain-containing protein</fullName>
    </submittedName>
</protein>
<dbReference type="RefSeq" id="WP_316020207.1">
    <property type="nucleotide sequence ID" value="NZ_JAWDID010000040.1"/>
</dbReference>
<sequence>MALNNNAVSTFATTVSALLLLGSVAAPAQEAPKYAAKVPPSITTPGSIDTRIGTLKFFDGLPDGETVRKVYDQLDFSRGIEAFLSGIPAASLHAMCKGLNDAGVANNKAVGITEELMDARSLFLTPNATTVYNFFCVDLKDGPVVVEVPPNALGPVDDAYFRFVTDVGLTGPDRGKGGKYLFVPPDYKGELPTDGYFIARSPTYINWLLARVFVENNDVAAAVRVVKERLRVYPFAAAANPPPTAFVDISGKQINTIHSNDFKFYEEINEVIQHEPADAFDPEIVGLFAAIGIKKGQPFAPDARLKAILVEAVAVGNATARAILFAPRDPRVKFFPDRQWGNGFIGNSYQFLDRGERMLDARTLFHYAATGITPAMAAAKPGTGSAYAFAARDAKGEFLDGGKTYKITLPGPVPAGQFWSFTVYDSQTRSMLETDQKSAGIDSSEKRLKANSDGSFSLWFGPKAPAGQEGNWVQTRSGKSWQAILRLYAPLQPWFDQSWKPGDFELVQ</sequence>
<feature type="chain" id="PRO_5046157956" evidence="1">
    <location>
        <begin position="29"/>
        <end position="508"/>
    </location>
</feature>
<accession>A0ABU3SCC6</accession>
<dbReference type="InterPro" id="IPR010679">
    <property type="entry name" value="DUF1254"/>
</dbReference>
<dbReference type="InterPro" id="IPR037049">
    <property type="entry name" value="DUF1214_C_sf"/>
</dbReference>
<dbReference type="InterPro" id="IPR010621">
    <property type="entry name" value="DUF1214"/>
</dbReference>
<evidence type="ECO:0000259" key="2">
    <source>
        <dbReference type="Pfam" id="PF06742"/>
    </source>
</evidence>
<feature type="signal peptide" evidence="1">
    <location>
        <begin position="1"/>
        <end position="28"/>
    </location>
</feature>
<dbReference type="InterPro" id="IPR037050">
    <property type="entry name" value="DUF1254_sf"/>
</dbReference>
<feature type="domain" description="DUF1254" evidence="3">
    <location>
        <begin position="113"/>
        <end position="234"/>
    </location>
</feature>
<name>A0ABU3SCC6_9HYPH</name>
<dbReference type="SUPFAM" id="SSF160935">
    <property type="entry name" value="VPA0735-like"/>
    <property type="match status" value="1"/>
</dbReference>
<evidence type="ECO:0000313" key="5">
    <source>
        <dbReference type="Proteomes" id="UP001254257"/>
    </source>
</evidence>
<gene>
    <name evidence="4" type="ORF">RKE40_21260</name>
</gene>
<reference evidence="4 5" key="1">
    <citation type="submission" date="2023-09" db="EMBL/GenBank/DDBJ databases">
        <title>Whole genome shotgun sequencing (WGS) of Bosea sp. ZW T0_25, isolated from stored onions (Allium cepa).</title>
        <authorList>
            <person name="Stoll D.A."/>
            <person name="Huch M."/>
        </authorList>
    </citation>
    <scope>NUCLEOTIDE SEQUENCE [LARGE SCALE GENOMIC DNA]</scope>
    <source>
        <strain evidence="4 5">ZW T0_25</strain>
    </source>
</reference>
<dbReference type="Gene3D" id="2.60.40.1610">
    <property type="entry name" value="Domain of unknown function DUF1254"/>
    <property type="match status" value="1"/>
</dbReference>
<dbReference type="Proteomes" id="UP001254257">
    <property type="component" value="Unassembled WGS sequence"/>
</dbReference>
<evidence type="ECO:0000256" key="1">
    <source>
        <dbReference type="SAM" id="SignalP"/>
    </source>
</evidence>
<evidence type="ECO:0000259" key="3">
    <source>
        <dbReference type="Pfam" id="PF06863"/>
    </source>
</evidence>
<dbReference type="PANTHER" id="PTHR36509">
    <property type="entry name" value="BLL3101 PROTEIN"/>
    <property type="match status" value="1"/>
</dbReference>
<organism evidence="4 5">
    <name type="scientific">Bosea rubneri</name>
    <dbReference type="NCBI Taxonomy" id="3075434"/>
    <lineage>
        <taxon>Bacteria</taxon>
        <taxon>Pseudomonadati</taxon>
        <taxon>Pseudomonadota</taxon>
        <taxon>Alphaproteobacteria</taxon>
        <taxon>Hyphomicrobiales</taxon>
        <taxon>Boseaceae</taxon>
        <taxon>Bosea</taxon>
    </lineage>
</organism>
<proteinExistence type="predicted"/>
<dbReference type="EMBL" id="JAWDID010000040">
    <property type="protein sequence ID" value="MDU0342434.1"/>
    <property type="molecule type" value="Genomic_DNA"/>
</dbReference>
<evidence type="ECO:0000313" key="4">
    <source>
        <dbReference type="EMBL" id="MDU0342434.1"/>
    </source>
</evidence>